<dbReference type="InterPro" id="IPR050114">
    <property type="entry name" value="UPF0173_UPF0282_UlaG_hydrolase"/>
</dbReference>
<feature type="domain" description="Metallo-beta-lactamase" evidence="3">
    <location>
        <begin position="7"/>
        <end position="193"/>
    </location>
</feature>
<dbReference type="KEGG" id="mwo:MWSIV6_0438"/>
<dbReference type="Proteomes" id="UP001065373">
    <property type="component" value="Chromosome"/>
</dbReference>
<dbReference type="InterPro" id="IPR001279">
    <property type="entry name" value="Metallo-B-lactamas"/>
</dbReference>
<organism evidence="4">
    <name type="scientific">Methanothermobacter wolfeii</name>
    <name type="common">Methanobacterium wolfei</name>
    <dbReference type="NCBI Taxonomy" id="145261"/>
    <lineage>
        <taxon>Archaea</taxon>
        <taxon>Methanobacteriati</taxon>
        <taxon>Methanobacteriota</taxon>
        <taxon>Methanomada group</taxon>
        <taxon>Methanobacteria</taxon>
        <taxon>Methanobacteriales</taxon>
        <taxon>Methanobacteriaceae</taxon>
        <taxon>Methanothermobacter</taxon>
    </lineage>
</organism>
<name>A0A9E7UNF1_METWO</name>
<dbReference type="PANTHER" id="PTHR43546">
    <property type="entry name" value="UPF0173 METAL-DEPENDENT HYDROLASE MJ1163-RELATED"/>
    <property type="match status" value="1"/>
</dbReference>
<dbReference type="PANTHER" id="PTHR43546:SF3">
    <property type="entry name" value="UPF0173 METAL-DEPENDENT HYDROLASE MJ1163"/>
    <property type="match status" value="1"/>
</dbReference>
<dbReference type="GeneID" id="75106037"/>
<dbReference type="SMART" id="SM00849">
    <property type="entry name" value="Lactamase_B"/>
    <property type="match status" value="1"/>
</dbReference>
<sequence length="231" mass="25387">MRIKWFGHSAFEIESGDTRILIDPFISNNPVCSTAVEEFEPDVICVTHGHADHLGDAMEIADRSGALLIANHELSVFFSRQGLESNGMNIGGTVNLDDIRIRMVDAKHSSDIDFTEEVTSGGSACGFIIETGKGRSIYHAGDTGLFIDMRDVIGEIYRPDIALLPIGDRYTMGPEDAAIAASWLRPEKVLPMHYNTFPVIEQDPQIFAELVKRSSPGTEVVMLEVGGIYEE</sequence>
<accession>A0A9E7UNF1</accession>
<dbReference type="InterPro" id="IPR036866">
    <property type="entry name" value="RibonucZ/Hydroxyglut_hydro"/>
</dbReference>
<reference evidence="4" key="1">
    <citation type="submission" date="2022-09" db="EMBL/GenBank/DDBJ databases">
        <title>Characterization of three MwoI isoschizomers from sequenced genome and metagenomes.</title>
        <authorList>
            <person name="Fomenkov A."/>
            <person name="Xu S.Y."/>
            <person name="Roberts R.J."/>
        </authorList>
    </citation>
    <scope>NUCLEOTIDE SEQUENCE</scope>
    <source>
        <strain evidence="4">DSM 2970</strain>
    </source>
</reference>
<dbReference type="InterPro" id="IPR022877">
    <property type="entry name" value="UPF0173"/>
</dbReference>
<dbReference type="RefSeq" id="WP_074358549.1">
    <property type="nucleotide sequence ID" value="NZ_CP104550.1"/>
</dbReference>
<protein>
    <recommendedName>
        <fullName evidence="2">UPF0173 metal-dependent hydrolase N5910_02255</fullName>
    </recommendedName>
</protein>
<dbReference type="GO" id="GO:0016787">
    <property type="term" value="F:hydrolase activity"/>
    <property type="evidence" value="ECO:0007669"/>
    <property type="project" value="UniProtKB-UniRule"/>
</dbReference>
<evidence type="ECO:0000313" key="4">
    <source>
        <dbReference type="EMBL" id="UXH32137.1"/>
    </source>
</evidence>
<dbReference type="NCBIfam" id="NF001911">
    <property type="entry name" value="PRK00685.1"/>
    <property type="match status" value="1"/>
</dbReference>
<dbReference type="EMBL" id="CP104550">
    <property type="protein sequence ID" value="UXH32137.1"/>
    <property type="molecule type" value="Genomic_DNA"/>
</dbReference>
<dbReference type="Gene3D" id="3.60.15.10">
    <property type="entry name" value="Ribonuclease Z/Hydroxyacylglutathione hydrolase-like"/>
    <property type="match status" value="1"/>
</dbReference>
<dbReference type="HAMAP" id="MF_00457">
    <property type="entry name" value="UPF0173"/>
    <property type="match status" value="1"/>
</dbReference>
<dbReference type="AlphaFoldDB" id="A0A9E7UNF1"/>
<evidence type="ECO:0000259" key="3">
    <source>
        <dbReference type="SMART" id="SM00849"/>
    </source>
</evidence>
<dbReference type="SUPFAM" id="SSF56281">
    <property type="entry name" value="Metallo-hydrolase/oxidoreductase"/>
    <property type="match status" value="1"/>
</dbReference>
<proteinExistence type="inferred from homology"/>
<evidence type="ECO:0000256" key="2">
    <source>
        <dbReference type="HAMAP-Rule" id="MF_00457"/>
    </source>
</evidence>
<keyword evidence="1 2" id="KW-0378">Hydrolase</keyword>
<gene>
    <name evidence="4" type="ORF">N5910_02255</name>
</gene>
<dbReference type="Pfam" id="PF13483">
    <property type="entry name" value="Lactamase_B_3"/>
    <property type="match status" value="1"/>
</dbReference>
<evidence type="ECO:0000256" key="1">
    <source>
        <dbReference type="ARBA" id="ARBA00022801"/>
    </source>
</evidence>
<comment type="similarity">
    <text evidence="2">Belongs to the UPF0173 family.</text>
</comment>